<dbReference type="Pfam" id="PF00149">
    <property type="entry name" value="Metallophos"/>
    <property type="match status" value="1"/>
</dbReference>
<name>A0A6C0LRC4_9ZZZZ</name>
<evidence type="ECO:0000313" key="2">
    <source>
        <dbReference type="EMBL" id="QHU33137.1"/>
    </source>
</evidence>
<dbReference type="PANTHER" id="PTHR46546:SF4">
    <property type="entry name" value="SHEWANELLA-LIKE PROTEIN PHOSPHATASE 1"/>
    <property type="match status" value="1"/>
</dbReference>
<dbReference type="GO" id="GO:0016787">
    <property type="term" value="F:hydrolase activity"/>
    <property type="evidence" value="ECO:0007669"/>
    <property type="project" value="InterPro"/>
</dbReference>
<dbReference type="AlphaFoldDB" id="A0A6C0LRC4"/>
<accession>A0A6C0LRC4</accession>
<dbReference type="InterPro" id="IPR004843">
    <property type="entry name" value="Calcineurin-like_PHP"/>
</dbReference>
<dbReference type="PANTHER" id="PTHR46546">
    <property type="entry name" value="SHEWANELLA-LIKE PROTEIN PHOSPHATASE 1"/>
    <property type="match status" value="1"/>
</dbReference>
<dbReference type="InterPro" id="IPR029052">
    <property type="entry name" value="Metallo-depent_PP-like"/>
</dbReference>
<evidence type="ECO:0000259" key="1">
    <source>
        <dbReference type="Pfam" id="PF00149"/>
    </source>
</evidence>
<dbReference type="Gene3D" id="3.60.21.10">
    <property type="match status" value="1"/>
</dbReference>
<dbReference type="SUPFAM" id="SSF56300">
    <property type="entry name" value="Metallo-dependent phosphatases"/>
    <property type="match status" value="1"/>
</dbReference>
<dbReference type="EMBL" id="MN740556">
    <property type="protein sequence ID" value="QHU33137.1"/>
    <property type="molecule type" value="Genomic_DNA"/>
</dbReference>
<protein>
    <recommendedName>
        <fullName evidence="1">Calcineurin-like phosphoesterase domain-containing protein</fullName>
    </recommendedName>
</protein>
<reference evidence="2" key="1">
    <citation type="journal article" date="2020" name="Nature">
        <title>Giant virus diversity and host interactions through global metagenomics.</title>
        <authorList>
            <person name="Schulz F."/>
            <person name="Roux S."/>
            <person name="Paez-Espino D."/>
            <person name="Jungbluth S."/>
            <person name="Walsh D.A."/>
            <person name="Denef V.J."/>
            <person name="McMahon K.D."/>
            <person name="Konstantinidis K.T."/>
            <person name="Eloe-Fadrosh E.A."/>
            <person name="Kyrpides N.C."/>
            <person name="Woyke T."/>
        </authorList>
    </citation>
    <scope>NUCLEOTIDE SEQUENCE</scope>
    <source>
        <strain evidence="2">GVMAG-S-1014582-52</strain>
    </source>
</reference>
<proteinExistence type="predicted"/>
<sequence length="384" mass="43777">MTESFNIKSGIFEEEDFLKDCPNYDFIPTIMGAVPRIIVIGDIHGDLQLTIKSFKLADLIDDELRWIAQPPNTIVVQVGDQIDSCRPIRGVYDCHNKLQPDDRVEDMSIIDFFNTMHKKAKKHGGAVYSLFGNHEILNSQGLFDYVSYNNMFNFEYGKYKGTQGRRDAFKPGGEVANMLACTRKNILIIGSNLFVHAGILPKLISNLDYLQIEQSEKLKYLNIIVRKWLLNKLSTDHHNAKFMFIDNTDLSPFWTRVYGSIPEKADLSSNDCKIAVGEIIKVLKVGQIIVGHTPQLYTKGDGINGTCFDKHGKNKLYRVDGGFSRAFRIFQNYNLIQVLEILNDTTFRIIRDVESDEFIPGPKTDISDIEMREHVAPIFAQNRI</sequence>
<organism evidence="2">
    <name type="scientific">viral metagenome</name>
    <dbReference type="NCBI Taxonomy" id="1070528"/>
    <lineage>
        <taxon>unclassified sequences</taxon>
        <taxon>metagenomes</taxon>
        <taxon>organismal metagenomes</taxon>
    </lineage>
</organism>
<feature type="domain" description="Calcineurin-like phosphoesterase" evidence="1">
    <location>
        <begin position="36"/>
        <end position="294"/>
    </location>
</feature>